<dbReference type="EMBL" id="GBHO01019553">
    <property type="protein sequence ID" value="JAG24051.1"/>
    <property type="molecule type" value="Transcribed_RNA"/>
</dbReference>
<dbReference type="GO" id="GO:0005886">
    <property type="term" value="C:plasma membrane"/>
    <property type="evidence" value="ECO:0007669"/>
    <property type="project" value="TreeGrafter"/>
</dbReference>
<dbReference type="InterPro" id="IPR000648">
    <property type="entry name" value="Oxysterol-bd"/>
</dbReference>
<dbReference type="PANTHER" id="PTHR10972:SF205">
    <property type="entry name" value="OXYSTEROL-BINDING PROTEIN 1"/>
    <property type="match status" value="1"/>
</dbReference>
<dbReference type="InterPro" id="IPR037239">
    <property type="entry name" value="OSBP_sf"/>
</dbReference>
<evidence type="ECO:0000313" key="3">
    <source>
        <dbReference type="EMBL" id="JAG24051.1"/>
    </source>
</evidence>
<accession>A0A0A9XXE2</accession>
<comment type="similarity">
    <text evidence="1">Belongs to the OSBP family.</text>
</comment>
<dbReference type="Pfam" id="PF01237">
    <property type="entry name" value="Oxysterol_BP"/>
    <property type="match status" value="1"/>
</dbReference>
<dbReference type="Gene3D" id="3.30.70.3490">
    <property type="match status" value="1"/>
</dbReference>
<reference evidence="3" key="2">
    <citation type="submission" date="2014-07" db="EMBL/GenBank/DDBJ databases">
        <authorList>
            <person name="Hull J."/>
        </authorList>
    </citation>
    <scope>NUCLEOTIDE SEQUENCE</scope>
</reference>
<dbReference type="AlphaFoldDB" id="A0A0A9XXE2"/>
<organism evidence="3">
    <name type="scientific">Lygus hesperus</name>
    <name type="common">Western plant bug</name>
    <dbReference type="NCBI Taxonomy" id="30085"/>
    <lineage>
        <taxon>Eukaryota</taxon>
        <taxon>Metazoa</taxon>
        <taxon>Ecdysozoa</taxon>
        <taxon>Arthropoda</taxon>
        <taxon>Hexapoda</taxon>
        <taxon>Insecta</taxon>
        <taxon>Pterygota</taxon>
        <taxon>Neoptera</taxon>
        <taxon>Paraneoptera</taxon>
        <taxon>Hemiptera</taxon>
        <taxon>Heteroptera</taxon>
        <taxon>Panheteroptera</taxon>
        <taxon>Cimicomorpha</taxon>
        <taxon>Miridae</taxon>
        <taxon>Mirini</taxon>
        <taxon>Lygus</taxon>
    </lineage>
</organism>
<reference evidence="3" key="1">
    <citation type="journal article" date="2014" name="PLoS ONE">
        <title>Transcriptome-Based Identification of ABC Transporters in the Western Tarnished Plant Bug Lygus hesperus.</title>
        <authorList>
            <person name="Hull J.J."/>
            <person name="Chaney K."/>
            <person name="Geib S.M."/>
            <person name="Fabrick J.A."/>
            <person name="Brent C.S."/>
            <person name="Walsh D."/>
            <person name="Lavine L.C."/>
        </authorList>
    </citation>
    <scope>NUCLEOTIDE SEQUENCE</scope>
</reference>
<dbReference type="PANTHER" id="PTHR10972">
    <property type="entry name" value="OXYSTEROL-BINDING PROTEIN-RELATED"/>
    <property type="match status" value="1"/>
</dbReference>
<name>A0A0A9XXE2_LYGHE</name>
<dbReference type="GO" id="GO:0032934">
    <property type="term" value="F:sterol binding"/>
    <property type="evidence" value="ECO:0007669"/>
    <property type="project" value="TreeGrafter"/>
</dbReference>
<feature type="non-terminal residue" evidence="3">
    <location>
        <position position="1"/>
    </location>
</feature>
<dbReference type="SUPFAM" id="SSF144000">
    <property type="entry name" value="Oxysterol-binding protein-like"/>
    <property type="match status" value="1"/>
</dbReference>
<dbReference type="GO" id="GO:0097038">
    <property type="term" value="C:perinuclear endoplasmic reticulum"/>
    <property type="evidence" value="ECO:0007669"/>
    <property type="project" value="TreeGrafter"/>
</dbReference>
<protein>
    <submittedName>
        <fullName evidence="3">Oxysterol-binding protein 2</fullName>
    </submittedName>
</protein>
<evidence type="ECO:0000256" key="1">
    <source>
        <dbReference type="ARBA" id="ARBA00008842"/>
    </source>
</evidence>
<gene>
    <name evidence="3" type="primary">OSBP2</name>
    <name evidence="3" type="ORF">CM83_99896</name>
</gene>
<sequence>KVKGIVTDNKGAAQYHVNGGYESKIEIIKVSDLVVGKRGKTLSTIPPTQVWEKVDPPPDSDKYYSFTYFACELNEMENGIAPTDSRNRPDQRLMEDGKWDAANELKLALEEAQRKRRGECTPQYKPVWFSREKDPDTKTEMYRHNGEYWQCKEKKDWKRCPQIFTV</sequence>
<keyword evidence="2" id="KW-0597">Phosphoprotein</keyword>
<dbReference type="GO" id="GO:0005829">
    <property type="term" value="C:cytosol"/>
    <property type="evidence" value="ECO:0007669"/>
    <property type="project" value="TreeGrafter"/>
</dbReference>
<evidence type="ECO:0000256" key="2">
    <source>
        <dbReference type="ARBA" id="ARBA00022553"/>
    </source>
</evidence>
<proteinExistence type="inferred from homology"/>